<evidence type="ECO:0000313" key="2">
    <source>
        <dbReference type="Proteomes" id="UP000676885"/>
    </source>
</evidence>
<accession>A0A975M6H1</accession>
<dbReference type="EMBL" id="CP076022">
    <property type="protein sequence ID" value="QWC10331.1"/>
    <property type="molecule type" value="Genomic_DNA"/>
</dbReference>
<organism evidence="1 2">
    <name type="scientific">Arthrobacter jiangjiafuii</name>
    <dbReference type="NCBI Taxonomy" id="2817475"/>
    <lineage>
        <taxon>Bacteria</taxon>
        <taxon>Bacillati</taxon>
        <taxon>Actinomycetota</taxon>
        <taxon>Actinomycetes</taxon>
        <taxon>Micrococcales</taxon>
        <taxon>Micrococcaceae</taxon>
        <taxon>Arthrobacter</taxon>
    </lineage>
</organism>
<dbReference type="RefSeq" id="WP_210231477.1">
    <property type="nucleotide sequence ID" value="NZ_CP076022.1"/>
</dbReference>
<gene>
    <name evidence="1" type="ORF">KKR91_01355</name>
</gene>
<reference evidence="1 2" key="1">
    <citation type="submission" date="2021-05" db="EMBL/GenBank/DDBJ databases">
        <title>Novel species in genus Arthrobacter.</title>
        <authorList>
            <person name="Zhang G."/>
        </authorList>
    </citation>
    <scope>NUCLEOTIDE SEQUENCE [LARGE SCALE GENOMIC DNA]</scope>
    <source>
        <strain evidence="2">zg-ZUI227</strain>
    </source>
</reference>
<protein>
    <submittedName>
        <fullName evidence="1">Uncharacterized protein</fullName>
    </submittedName>
</protein>
<dbReference type="InterPro" id="IPR010985">
    <property type="entry name" value="Ribbon_hlx_hlx"/>
</dbReference>
<proteinExistence type="predicted"/>
<dbReference type="AlphaFoldDB" id="A0A975M6H1"/>
<dbReference type="KEGG" id="ajg:KKR91_01355"/>
<dbReference type="SUPFAM" id="SSF47598">
    <property type="entry name" value="Ribbon-helix-helix"/>
    <property type="match status" value="1"/>
</dbReference>
<dbReference type="GO" id="GO:0006355">
    <property type="term" value="P:regulation of DNA-templated transcription"/>
    <property type="evidence" value="ECO:0007669"/>
    <property type="project" value="InterPro"/>
</dbReference>
<dbReference type="Proteomes" id="UP000676885">
    <property type="component" value="Chromosome"/>
</dbReference>
<name>A0A975M6H1_9MICC</name>
<sequence length="49" mass="5434">MSKGTARRTVRIEDELWDAAKTKAEAEGTDLSNIIRGALRGYLEEPAQD</sequence>
<keyword evidence="2" id="KW-1185">Reference proteome</keyword>
<evidence type="ECO:0000313" key="1">
    <source>
        <dbReference type="EMBL" id="QWC10331.1"/>
    </source>
</evidence>